<sequence length="300" mass="34473">MENEFLDKVKDNAVVRIWSEKTQLEKGDSLVEGCFTFGEVDLVHTVEYTALLRCPKIQADKAYSRTVNVLTFVKKLMNITGISEQCVTALIKQKGESKFINWKTLRDLILAHPDMKKKTDVFALSIYGLIIFPKALGHIDEAVLDLFDRLNKRVTPRENGSRSSKIPKKKASSREPLGWSPDEIMYWCGDFDWVPLLGIWRAIGYAPLLVLRQYRSRQFILATHGLAQCEFSYKGDNYKKKVREMSNVWNQTRRMKRFAVGPMTTPNIMGNRVEESITSSGQVKKALDGWKNTCKWFHPS</sequence>
<dbReference type="PANTHER" id="PTHR48200">
    <property type="entry name" value="PROTEIN, PUTATIVE-RELATED"/>
    <property type="match status" value="1"/>
</dbReference>
<name>A0A8J5YUG9_9ROSI</name>
<dbReference type="Pfam" id="PF24924">
    <property type="entry name" value="DUF7745"/>
    <property type="match status" value="2"/>
</dbReference>
<feature type="region of interest" description="Disordered" evidence="1">
    <location>
        <begin position="155"/>
        <end position="175"/>
    </location>
</feature>
<accession>A0A8J5YUG9</accession>
<dbReference type="AlphaFoldDB" id="A0A8J5YUG9"/>
<dbReference type="EMBL" id="JAHUZN010000009">
    <property type="protein sequence ID" value="KAG8482785.1"/>
    <property type="molecule type" value="Genomic_DNA"/>
</dbReference>
<organism evidence="3 4">
    <name type="scientific">Gossypium anomalum</name>
    <dbReference type="NCBI Taxonomy" id="47600"/>
    <lineage>
        <taxon>Eukaryota</taxon>
        <taxon>Viridiplantae</taxon>
        <taxon>Streptophyta</taxon>
        <taxon>Embryophyta</taxon>
        <taxon>Tracheophyta</taxon>
        <taxon>Spermatophyta</taxon>
        <taxon>Magnoliopsida</taxon>
        <taxon>eudicotyledons</taxon>
        <taxon>Gunneridae</taxon>
        <taxon>Pentapetalae</taxon>
        <taxon>rosids</taxon>
        <taxon>malvids</taxon>
        <taxon>Malvales</taxon>
        <taxon>Malvaceae</taxon>
        <taxon>Malvoideae</taxon>
        <taxon>Gossypium</taxon>
    </lineage>
</organism>
<protein>
    <recommendedName>
        <fullName evidence="2">DUF7745 domain-containing protein</fullName>
    </recommendedName>
</protein>
<gene>
    <name evidence="3" type="ORF">CXB51_024136</name>
</gene>
<dbReference type="Proteomes" id="UP000701853">
    <property type="component" value="Chromosome 9"/>
</dbReference>
<feature type="domain" description="DUF7745" evidence="2">
    <location>
        <begin position="34"/>
        <end position="149"/>
    </location>
</feature>
<reference evidence="3 4" key="1">
    <citation type="journal article" date="2021" name="bioRxiv">
        <title>The Gossypium anomalum genome as a resource for cotton improvement and evolutionary analysis of hybrid incompatibility.</title>
        <authorList>
            <person name="Grover C.E."/>
            <person name="Yuan D."/>
            <person name="Arick M.A."/>
            <person name="Miller E.R."/>
            <person name="Hu G."/>
            <person name="Peterson D.G."/>
            <person name="Wendel J.F."/>
            <person name="Udall J.A."/>
        </authorList>
    </citation>
    <scope>NUCLEOTIDE SEQUENCE [LARGE SCALE GENOMIC DNA]</scope>
    <source>
        <strain evidence="3">JFW-Udall</strain>
        <tissue evidence="3">Leaf</tissue>
    </source>
</reference>
<dbReference type="InterPro" id="IPR056647">
    <property type="entry name" value="DUF7745"/>
</dbReference>
<proteinExistence type="predicted"/>
<dbReference type="PANTHER" id="PTHR48200:SF1">
    <property type="entry name" value="AMINOTRANSFERASE-LIKE PLANT MOBILE DOMAIN-CONTAINING PROTEIN"/>
    <property type="match status" value="1"/>
</dbReference>
<evidence type="ECO:0000256" key="1">
    <source>
        <dbReference type="SAM" id="MobiDB-lite"/>
    </source>
</evidence>
<dbReference type="OrthoDB" id="997309at2759"/>
<evidence type="ECO:0000259" key="2">
    <source>
        <dbReference type="Pfam" id="PF24924"/>
    </source>
</evidence>
<keyword evidence="4" id="KW-1185">Reference proteome</keyword>
<evidence type="ECO:0000313" key="3">
    <source>
        <dbReference type="EMBL" id="KAG8482785.1"/>
    </source>
</evidence>
<feature type="domain" description="DUF7745" evidence="2">
    <location>
        <begin position="182"/>
        <end position="255"/>
    </location>
</feature>
<evidence type="ECO:0000313" key="4">
    <source>
        <dbReference type="Proteomes" id="UP000701853"/>
    </source>
</evidence>
<comment type="caution">
    <text evidence="3">The sequence shown here is derived from an EMBL/GenBank/DDBJ whole genome shotgun (WGS) entry which is preliminary data.</text>
</comment>